<evidence type="ECO:0000259" key="2">
    <source>
        <dbReference type="Pfam" id="PF18557"/>
    </source>
</evidence>
<dbReference type="Proteomes" id="UP001500235">
    <property type="component" value="Unassembled WGS sequence"/>
</dbReference>
<dbReference type="EMBL" id="BAABBQ010000001">
    <property type="protein sequence ID" value="GAA4022602.1"/>
    <property type="molecule type" value="Genomic_DNA"/>
</dbReference>
<dbReference type="InterPro" id="IPR041649">
    <property type="entry name" value="NepR"/>
</dbReference>
<organism evidence="3 4">
    <name type="scientific">Sphingomonas swuensis</name>
    <dbReference type="NCBI Taxonomy" id="977800"/>
    <lineage>
        <taxon>Bacteria</taxon>
        <taxon>Pseudomonadati</taxon>
        <taxon>Pseudomonadota</taxon>
        <taxon>Alphaproteobacteria</taxon>
        <taxon>Sphingomonadales</taxon>
        <taxon>Sphingomonadaceae</taxon>
        <taxon>Sphingomonas</taxon>
    </lineage>
</organism>
<reference evidence="4" key="1">
    <citation type="journal article" date="2019" name="Int. J. Syst. Evol. Microbiol.">
        <title>The Global Catalogue of Microorganisms (GCM) 10K type strain sequencing project: providing services to taxonomists for standard genome sequencing and annotation.</title>
        <authorList>
            <consortium name="The Broad Institute Genomics Platform"/>
            <consortium name="The Broad Institute Genome Sequencing Center for Infectious Disease"/>
            <person name="Wu L."/>
            <person name="Ma J."/>
        </authorList>
    </citation>
    <scope>NUCLEOTIDE SEQUENCE [LARGE SCALE GENOMIC DNA]</scope>
    <source>
        <strain evidence="4">JCM 17563</strain>
    </source>
</reference>
<keyword evidence="4" id="KW-1185">Reference proteome</keyword>
<evidence type="ECO:0000256" key="1">
    <source>
        <dbReference type="SAM" id="MobiDB-lite"/>
    </source>
</evidence>
<gene>
    <name evidence="3" type="ORF">GCM10022280_24090</name>
</gene>
<proteinExistence type="predicted"/>
<dbReference type="Pfam" id="PF18557">
    <property type="entry name" value="NepR"/>
    <property type="match status" value="1"/>
</dbReference>
<feature type="region of interest" description="Disordered" evidence="1">
    <location>
        <begin position="1"/>
        <end position="44"/>
    </location>
</feature>
<protein>
    <recommendedName>
        <fullName evidence="2">Anti-sigma factor NepR domain-containing protein</fullName>
    </recommendedName>
</protein>
<sequence length="70" mass="7567">MRQAMKRLEGDSGLSADMNESPPPAGEPKPKARRKGAAPDDVGKALRSAYDEALREEVPDDFLDLLGKLS</sequence>
<accession>A0ABP7T8I4</accession>
<evidence type="ECO:0000313" key="4">
    <source>
        <dbReference type="Proteomes" id="UP001500235"/>
    </source>
</evidence>
<evidence type="ECO:0000313" key="3">
    <source>
        <dbReference type="EMBL" id="GAA4022602.1"/>
    </source>
</evidence>
<comment type="caution">
    <text evidence="3">The sequence shown here is derived from an EMBL/GenBank/DDBJ whole genome shotgun (WGS) entry which is preliminary data.</text>
</comment>
<feature type="compositionally biased region" description="Basic and acidic residues" evidence="1">
    <location>
        <begin position="1"/>
        <end position="10"/>
    </location>
</feature>
<feature type="domain" description="Anti-sigma factor NepR" evidence="2">
    <location>
        <begin position="42"/>
        <end position="69"/>
    </location>
</feature>
<name>A0ABP7T8I4_9SPHN</name>